<dbReference type="PROSITE" id="PS51910">
    <property type="entry name" value="GH18_2"/>
    <property type="match status" value="1"/>
</dbReference>
<dbReference type="SUPFAM" id="SSF54556">
    <property type="entry name" value="Chitinase insertion domain"/>
    <property type="match status" value="1"/>
</dbReference>
<evidence type="ECO:0000256" key="8">
    <source>
        <dbReference type="RuleBase" id="RU004453"/>
    </source>
</evidence>
<keyword evidence="5 7" id="KW-0326">Glycosidase</keyword>
<evidence type="ECO:0000313" key="12">
    <source>
        <dbReference type="Proteomes" id="UP000271241"/>
    </source>
</evidence>
<dbReference type="Gene3D" id="3.10.50.10">
    <property type="match status" value="1"/>
</dbReference>
<dbReference type="Gene3D" id="3.20.20.80">
    <property type="entry name" value="Glycosidases"/>
    <property type="match status" value="1"/>
</dbReference>
<dbReference type="PANTHER" id="PTHR11177">
    <property type="entry name" value="CHITINASE"/>
    <property type="match status" value="1"/>
</dbReference>
<dbReference type="InterPro" id="IPR029070">
    <property type="entry name" value="Chitinase_insertion_sf"/>
</dbReference>
<name>A0A4P9XS25_9FUNG</name>
<dbReference type="GO" id="GO:0006032">
    <property type="term" value="P:chitin catabolic process"/>
    <property type="evidence" value="ECO:0007669"/>
    <property type="project" value="UniProtKB-KW"/>
</dbReference>
<evidence type="ECO:0000313" key="11">
    <source>
        <dbReference type="EMBL" id="RKP08905.1"/>
    </source>
</evidence>
<dbReference type="GO" id="GO:0008843">
    <property type="term" value="F:endochitinase activity"/>
    <property type="evidence" value="ECO:0007669"/>
    <property type="project" value="UniProtKB-EC"/>
</dbReference>
<organism evidence="11 12">
    <name type="scientific">Thamnocephalis sphaerospora</name>
    <dbReference type="NCBI Taxonomy" id="78915"/>
    <lineage>
        <taxon>Eukaryota</taxon>
        <taxon>Fungi</taxon>
        <taxon>Fungi incertae sedis</taxon>
        <taxon>Zoopagomycota</taxon>
        <taxon>Zoopagomycotina</taxon>
        <taxon>Zoopagomycetes</taxon>
        <taxon>Zoopagales</taxon>
        <taxon>Sigmoideomycetaceae</taxon>
        <taxon>Thamnocephalis</taxon>
    </lineage>
</organism>
<dbReference type="PANTHER" id="PTHR11177:SF392">
    <property type="entry name" value="HAP41P"/>
    <property type="match status" value="1"/>
</dbReference>
<dbReference type="GO" id="GO:0005576">
    <property type="term" value="C:extracellular region"/>
    <property type="evidence" value="ECO:0007669"/>
    <property type="project" value="TreeGrafter"/>
</dbReference>
<keyword evidence="4" id="KW-0119">Carbohydrate metabolism</keyword>
<evidence type="ECO:0000256" key="3">
    <source>
        <dbReference type="ARBA" id="ARBA00023024"/>
    </source>
</evidence>
<protein>
    <submittedName>
        <fullName evidence="11">Glycoside hydrolase</fullName>
    </submittedName>
</protein>
<dbReference type="InterPro" id="IPR001579">
    <property type="entry name" value="Glyco_hydro_18_chit_AS"/>
</dbReference>
<dbReference type="SUPFAM" id="SSF51445">
    <property type="entry name" value="(Trans)glycosidases"/>
    <property type="match status" value="1"/>
</dbReference>
<dbReference type="EMBL" id="KZ992560">
    <property type="protein sequence ID" value="RKP08905.1"/>
    <property type="molecule type" value="Genomic_DNA"/>
</dbReference>
<keyword evidence="12" id="KW-1185">Reference proteome</keyword>
<keyword evidence="6" id="KW-0624">Polysaccharide degradation</keyword>
<dbReference type="SMART" id="SM00636">
    <property type="entry name" value="Glyco_18"/>
    <property type="match status" value="1"/>
</dbReference>
<evidence type="ECO:0000256" key="6">
    <source>
        <dbReference type="ARBA" id="ARBA00023326"/>
    </source>
</evidence>
<dbReference type="AlphaFoldDB" id="A0A4P9XS25"/>
<comment type="catalytic activity">
    <reaction evidence="1">
        <text>Random endo-hydrolysis of N-acetyl-beta-D-glucosaminide (1-&gt;4)-beta-linkages in chitin and chitodextrins.</text>
        <dbReference type="EC" id="3.2.1.14"/>
    </reaction>
</comment>
<feature type="chain" id="PRO_5020750278" evidence="9">
    <location>
        <begin position="25"/>
        <end position="417"/>
    </location>
</feature>
<evidence type="ECO:0000256" key="9">
    <source>
        <dbReference type="SAM" id="SignalP"/>
    </source>
</evidence>
<sequence length="417" mass="45266">MHLSKVFPLAVSAVLALSASIVSAATVPSAVNVGYYSDWTAKDFPPSKIPFDKLTHVKYAFAVLDKATYELKLDTGDILKEVVSLGHANNVKVDLSVGGWTGSRYFSTMAASVKTRTAFVESVLKTVKEYNLDGIDLDWEFPGRGGNLCNVVDKENDSKNLLLLLKELRQKLGTEKSISMAVRVQPFDGPDGPLKDVKEYAELLDYVLIMAYDINGRWGQTAGPNAPLKYSSKGGDQFSVTDGANAWSTAGFPAGKIVIGVPFYGRAVTVAGAAPTNDNMYVPIVKAQVKGDSDDIEPTDPKEVETNEVNTKEADTCSEPEESSGIWKWANLRSEGVLGKEYKVANKEWTQGWDSDTSTPWIYNAAKKTLVSYDDPKSICLKAKFARTQYAGTMIWALNQDNGELMNAIHGAGSGAC</sequence>
<dbReference type="STRING" id="78915.A0A4P9XS25"/>
<dbReference type="Pfam" id="PF00704">
    <property type="entry name" value="Glyco_hydro_18"/>
    <property type="match status" value="1"/>
</dbReference>
<dbReference type="InterPro" id="IPR011583">
    <property type="entry name" value="Chitinase_II/V-like_cat"/>
</dbReference>
<keyword evidence="9" id="KW-0732">Signal</keyword>
<dbReference type="InterPro" id="IPR017853">
    <property type="entry name" value="GH"/>
</dbReference>
<dbReference type="GO" id="GO:0000272">
    <property type="term" value="P:polysaccharide catabolic process"/>
    <property type="evidence" value="ECO:0007669"/>
    <property type="project" value="UniProtKB-KW"/>
</dbReference>
<dbReference type="GO" id="GO:0008061">
    <property type="term" value="F:chitin binding"/>
    <property type="evidence" value="ECO:0007669"/>
    <property type="project" value="InterPro"/>
</dbReference>
<evidence type="ECO:0000256" key="5">
    <source>
        <dbReference type="ARBA" id="ARBA00023295"/>
    </source>
</evidence>
<reference evidence="12" key="1">
    <citation type="journal article" date="2018" name="Nat. Microbiol.">
        <title>Leveraging single-cell genomics to expand the fungal tree of life.</title>
        <authorList>
            <person name="Ahrendt S.R."/>
            <person name="Quandt C.A."/>
            <person name="Ciobanu D."/>
            <person name="Clum A."/>
            <person name="Salamov A."/>
            <person name="Andreopoulos B."/>
            <person name="Cheng J.F."/>
            <person name="Woyke T."/>
            <person name="Pelin A."/>
            <person name="Henrissat B."/>
            <person name="Reynolds N.K."/>
            <person name="Benny G.L."/>
            <person name="Smith M.E."/>
            <person name="James T.Y."/>
            <person name="Grigoriev I.V."/>
        </authorList>
    </citation>
    <scope>NUCLEOTIDE SEQUENCE [LARGE SCALE GENOMIC DNA]</scope>
    <source>
        <strain evidence="12">RSA 1356</strain>
    </source>
</reference>
<dbReference type="PROSITE" id="PS01095">
    <property type="entry name" value="GH18_1"/>
    <property type="match status" value="1"/>
</dbReference>
<evidence type="ECO:0000259" key="10">
    <source>
        <dbReference type="PROSITE" id="PS51910"/>
    </source>
</evidence>
<gene>
    <name evidence="11" type="ORF">THASP1DRAFT_15001</name>
</gene>
<evidence type="ECO:0000256" key="1">
    <source>
        <dbReference type="ARBA" id="ARBA00000822"/>
    </source>
</evidence>
<feature type="signal peptide" evidence="9">
    <location>
        <begin position="1"/>
        <end position="24"/>
    </location>
</feature>
<keyword evidence="3" id="KW-0146">Chitin degradation</keyword>
<evidence type="ECO:0000256" key="7">
    <source>
        <dbReference type="RuleBase" id="RU000489"/>
    </source>
</evidence>
<dbReference type="InterPro" id="IPR050314">
    <property type="entry name" value="Glycosyl_Hydrlase_18"/>
</dbReference>
<accession>A0A4P9XS25</accession>
<dbReference type="OrthoDB" id="76388at2759"/>
<keyword evidence="2 7" id="KW-0378">Hydrolase</keyword>
<feature type="domain" description="GH18" evidence="10">
    <location>
        <begin position="30"/>
        <end position="416"/>
    </location>
</feature>
<proteinExistence type="inferred from homology"/>
<dbReference type="Proteomes" id="UP000271241">
    <property type="component" value="Unassembled WGS sequence"/>
</dbReference>
<comment type="similarity">
    <text evidence="8">Belongs to the glycosyl hydrolase 18 family.</text>
</comment>
<evidence type="ECO:0000256" key="2">
    <source>
        <dbReference type="ARBA" id="ARBA00022801"/>
    </source>
</evidence>
<evidence type="ECO:0000256" key="4">
    <source>
        <dbReference type="ARBA" id="ARBA00023277"/>
    </source>
</evidence>
<dbReference type="InterPro" id="IPR001223">
    <property type="entry name" value="Glyco_hydro18_cat"/>
</dbReference>